<evidence type="ECO:0000259" key="2">
    <source>
        <dbReference type="Pfam" id="PF13786"/>
    </source>
</evidence>
<keyword evidence="5" id="KW-1185">Reference proteome</keyword>
<feature type="transmembrane region" description="Helical" evidence="1">
    <location>
        <begin position="46"/>
        <end position="69"/>
    </location>
</feature>
<organism evidence="4 5">
    <name type="scientific">Sporosarcina quadrami</name>
    <dbReference type="NCBI Taxonomy" id="2762234"/>
    <lineage>
        <taxon>Bacteria</taxon>
        <taxon>Bacillati</taxon>
        <taxon>Bacillota</taxon>
        <taxon>Bacilli</taxon>
        <taxon>Bacillales</taxon>
        <taxon>Caryophanaceae</taxon>
        <taxon>Sporosarcina</taxon>
    </lineage>
</organism>
<feature type="domain" description="DUF5643" evidence="3">
    <location>
        <begin position="219"/>
        <end position="298"/>
    </location>
</feature>
<gene>
    <name evidence="4" type="ORF">H9649_17605</name>
</gene>
<dbReference type="Gene3D" id="2.60.40.1630">
    <property type="entry name" value="bacillus anthracis domain"/>
    <property type="match status" value="1"/>
</dbReference>
<evidence type="ECO:0000313" key="5">
    <source>
        <dbReference type="Proteomes" id="UP000626786"/>
    </source>
</evidence>
<evidence type="ECO:0000313" key="4">
    <source>
        <dbReference type="EMBL" id="MBD7986388.1"/>
    </source>
</evidence>
<comment type="caution">
    <text evidence="4">The sequence shown here is derived from an EMBL/GenBank/DDBJ whole genome shotgun (WGS) entry which is preliminary data.</text>
</comment>
<protein>
    <submittedName>
        <fullName evidence="4">DUF4179 domain-containing protein</fullName>
    </submittedName>
</protein>
<keyword evidence="1" id="KW-1133">Transmembrane helix</keyword>
<dbReference type="Pfam" id="PF13786">
    <property type="entry name" value="DUF4179"/>
    <property type="match status" value="1"/>
</dbReference>
<reference evidence="4 5" key="1">
    <citation type="submission" date="2020-08" db="EMBL/GenBank/DDBJ databases">
        <title>A Genomic Blueprint of the Chicken Gut Microbiome.</title>
        <authorList>
            <person name="Gilroy R."/>
            <person name="Ravi A."/>
            <person name="Getino M."/>
            <person name="Pursley I."/>
            <person name="Horton D.L."/>
            <person name="Alikhan N.-F."/>
            <person name="Baker D."/>
            <person name="Gharbi K."/>
            <person name="Hall N."/>
            <person name="Watson M."/>
            <person name="Adriaenssens E.M."/>
            <person name="Foster-Nyarko E."/>
            <person name="Jarju S."/>
            <person name="Secka A."/>
            <person name="Antonio M."/>
            <person name="Oren A."/>
            <person name="Chaudhuri R."/>
            <person name="La Ragione R.M."/>
            <person name="Hildebrand F."/>
            <person name="Pallen M.J."/>
        </authorList>
    </citation>
    <scope>NUCLEOTIDE SEQUENCE [LARGE SCALE GENOMIC DNA]</scope>
    <source>
        <strain evidence="4 5">Sa2YVA2</strain>
    </source>
</reference>
<dbReference type="InterPro" id="IPR025436">
    <property type="entry name" value="DUF4179"/>
</dbReference>
<dbReference type="InterPro" id="IPR040680">
    <property type="entry name" value="DUF5643"/>
</dbReference>
<keyword evidence="1" id="KW-0812">Transmembrane</keyword>
<dbReference type="Proteomes" id="UP000626786">
    <property type="component" value="Unassembled WGS sequence"/>
</dbReference>
<proteinExistence type="predicted"/>
<feature type="domain" description="DUF4179" evidence="2">
    <location>
        <begin position="42"/>
        <end position="132"/>
    </location>
</feature>
<dbReference type="Pfam" id="PF18705">
    <property type="entry name" value="DUF5643"/>
    <property type="match status" value="1"/>
</dbReference>
<keyword evidence="1" id="KW-0472">Membrane</keyword>
<dbReference type="Gene3D" id="2.60.40.1640">
    <property type="entry name" value="Conserved domain protein"/>
    <property type="match status" value="1"/>
</dbReference>
<dbReference type="EMBL" id="JACSQN010000032">
    <property type="protein sequence ID" value="MBD7986388.1"/>
    <property type="molecule type" value="Genomic_DNA"/>
</dbReference>
<dbReference type="RefSeq" id="WP_191696218.1">
    <property type="nucleotide sequence ID" value="NZ_JACSQN010000032.1"/>
</dbReference>
<accession>A0ABR8UED8</accession>
<name>A0ABR8UED8_9BACL</name>
<evidence type="ECO:0000256" key="1">
    <source>
        <dbReference type="SAM" id="Phobius"/>
    </source>
</evidence>
<sequence length="320" mass="36158">MNDKILSFKREIDEIQVPVEKLDTIIESVLDGEMPKRKGMGKQKKWKTSVIAASLTLGLITSALFGLSFTANAGEIPVIGSIFKFFSYDGLDEDYKEHSNPINEVAESNGIKITVNEAIFDGESLILTYSVETNKYLGDSFYIKGIPRIENEGPNGDHEIVRIGENKYVGKATAIAKDDYSSINVEWKVDYILPSLTTDKERIIGDWNFNFQLNKADITVQKINQKKEQDGITINLEKLIITPTSLLINFEEVISKEITKYWDSAHVDLEVKDDLGNVYQSKYSMGTDEDGSIRGRYRSINSKADIKEFKMDKIIVEIDK</sequence>
<evidence type="ECO:0000259" key="3">
    <source>
        <dbReference type="Pfam" id="PF18705"/>
    </source>
</evidence>